<dbReference type="GO" id="GO:0009536">
    <property type="term" value="C:plastid"/>
    <property type="evidence" value="ECO:0007669"/>
    <property type="project" value="UniProtKB-ARBA"/>
</dbReference>
<evidence type="ECO:0000256" key="3">
    <source>
        <dbReference type="ARBA" id="ARBA00006251"/>
    </source>
</evidence>
<keyword evidence="6" id="KW-0125">Carotenoid biosynthesis</keyword>
<evidence type="ECO:0000256" key="7">
    <source>
        <dbReference type="ARBA" id="ARBA00023229"/>
    </source>
</evidence>
<dbReference type="CDD" id="cd00683">
    <property type="entry name" value="Trans_IPPS_HH"/>
    <property type="match status" value="1"/>
</dbReference>
<dbReference type="Gene3D" id="1.10.600.10">
    <property type="entry name" value="Farnesyl Diphosphate Synthase"/>
    <property type="match status" value="1"/>
</dbReference>
<gene>
    <name evidence="8" type="primary">psy1</name>
</gene>
<evidence type="ECO:0000256" key="4">
    <source>
        <dbReference type="ARBA" id="ARBA00012396"/>
    </source>
</evidence>
<name>A0A7L9CQP3_SOLLC</name>
<evidence type="ECO:0000256" key="1">
    <source>
        <dbReference type="ARBA" id="ARBA00001805"/>
    </source>
</evidence>
<dbReference type="SFLD" id="SFLDS00005">
    <property type="entry name" value="Isoprenoid_Synthase_Type_I"/>
    <property type="match status" value="1"/>
</dbReference>
<keyword evidence="5 8" id="KW-0808">Transferase</keyword>
<protein>
    <recommendedName>
        <fullName evidence="4">15-cis-phytoene synthase</fullName>
        <ecNumber evidence="4">2.5.1.32</ecNumber>
    </recommendedName>
</protein>
<comment type="pathway">
    <text evidence="2">Carotenoid biosynthesis; phytoene biosynthesis; all-trans-phytoene from geranylgeranyl diphosphate: step 1/1.</text>
</comment>
<keyword evidence="7" id="KW-0414">Isoprene biosynthesis</keyword>
<dbReference type="GO" id="GO:0016117">
    <property type="term" value="P:carotenoid biosynthetic process"/>
    <property type="evidence" value="ECO:0007669"/>
    <property type="project" value="UniProtKB-KW"/>
</dbReference>
<comment type="similarity">
    <text evidence="3">Belongs to the phytoene/squalene synthase family.</text>
</comment>
<dbReference type="PROSITE" id="PS01044">
    <property type="entry name" value="SQUALEN_PHYTOEN_SYN_1"/>
    <property type="match status" value="1"/>
</dbReference>
<comment type="catalytic activity">
    <reaction evidence="1">
        <text>2 (2E,6E,10E)-geranylgeranyl diphosphate = 15-cis-phytoene + 2 diphosphate</text>
        <dbReference type="Rhea" id="RHEA:34475"/>
        <dbReference type="ChEBI" id="CHEBI:27787"/>
        <dbReference type="ChEBI" id="CHEBI:33019"/>
        <dbReference type="ChEBI" id="CHEBI:58756"/>
        <dbReference type="EC" id="2.5.1.32"/>
    </reaction>
</comment>
<dbReference type="GO" id="GO:0046905">
    <property type="term" value="F:15-cis-phytoene synthase activity"/>
    <property type="evidence" value="ECO:0007669"/>
    <property type="project" value="UniProtKB-EC"/>
</dbReference>
<dbReference type="InterPro" id="IPR008949">
    <property type="entry name" value="Isoprenoid_synthase_dom_sf"/>
</dbReference>
<dbReference type="InterPro" id="IPR033904">
    <property type="entry name" value="Trans_IPPS_HH"/>
</dbReference>
<accession>A0A7L9CQP3</accession>
<dbReference type="GO" id="GO:0051996">
    <property type="term" value="F:squalene synthase [NAD(P)H] activity"/>
    <property type="evidence" value="ECO:0007669"/>
    <property type="project" value="InterPro"/>
</dbReference>
<dbReference type="GO" id="GO:0004311">
    <property type="term" value="F:geranylgeranyl diphosphate synthase activity"/>
    <property type="evidence" value="ECO:0007669"/>
    <property type="project" value="InterPro"/>
</dbReference>
<evidence type="ECO:0000256" key="2">
    <source>
        <dbReference type="ARBA" id="ARBA00005172"/>
    </source>
</evidence>
<evidence type="ECO:0000313" key="8">
    <source>
        <dbReference type="EMBL" id="QOJ43198.1"/>
    </source>
</evidence>
<dbReference type="FunFam" id="1.10.600.10:FF:000004">
    <property type="entry name" value="Phytoene synthase chloroplastic"/>
    <property type="match status" value="1"/>
</dbReference>
<dbReference type="EMBL" id="MT664052">
    <property type="protein sequence ID" value="QOJ43198.1"/>
    <property type="molecule type" value="Genomic_DNA"/>
</dbReference>
<sequence>MSVALLWVVSPCGVSNGTSFMESVREGNRFFDSSRHRNLVSNERINRGGGKQTNNGRKFSVRSAILATPSGERTMTSEQMVYDVVLRQAALVKRQLRSTNELEVKPDIPIPGNLGLLSEAYDRCGEVCAEYAKTFNLGTMLMTPERRRAIWAIYVWCRRTDELVDGPNASYITPAALDRWENRLEDVFNGRPFDMLDGALSDTVSNFPVDIQPFRDMIEGMRMDLRKSRYKNFDELYLYCYYVAGTVGLMSVPIMGIAPESKATTESVYNAALALGIANQLTNILRDVGEDARRGRVYLPQDELAQAGLSDEDIFAGRVTDKWRIFMKKQIHRARKFFDEAEKGVTELSSASRFPVWASLVLYRKILDEIEANDYNNFTKRAYVSKSKKLIALPIAYAKSLVPPTKTVSLQR</sequence>
<evidence type="ECO:0000256" key="6">
    <source>
        <dbReference type="ARBA" id="ARBA00022746"/>
    </source>
</evidence>
<dbReference type="EC" id="2.5.1.32" evidence="4"/>
<organism evidence="8">
    <name type="scientific">Solanum lycopersicum</name>
    <name type="common">Tomato</name>
    <name type="synonym">Lycopersicon esculentum</name>
    <dbReference type="NCBI Taxonomy" id="4081"/>
    <lineage>
        <taxon>Eukaryota</taxon>
        <taxon>Viridiplantae</taxon>
        <taxon>Streptophyta</taxon>
        <taxon>Embryophyta</taxon>
        <taxon>Tracheophyta</taxon>
        <taxon>Spermatophyta</taxon>
        <taxon>Magnoliopsida</taxon>
        <taxon>eudicotyledons</taxon>
        <taxon>Gunneridae</taxon>
        <taxon>Pentapetalae</taxon>
        <taxon>asterids</taxon>
        <taxon>lamiids</taxon>
        <taxon>Solanales</taxon>
        <taxon>Solanaceae</taxon>
        <taxon>Solanoideae</taxon>
        <taxon>Solaneae</taxon>
        <taxon>Solanum</taxon>
        <taxon>Solanum subgen. Lycopersicon</taxon>
    </lineage>
</organism>
<dbReference type="AlphaFoldDB" id="A0A7L9CQP3"/>
<proteinExistence type="inferred from homology"/>
<dbReference type="SFLD" id="SFLDG01018">
    <property type="entry name" value="Squalene/Phytoene_Synthase_Lik"/>
    <property type="match status" value="1"/>
</dbReference>
<dbReference type="InterPro" id="IPR044843">
    <property type="entry name" value="Trans_IPPS_bact-type"/>
</dbReference>
<dbReference type="InterPro" id="IPR019845">
    <property type="entry name" value="Squalene/phytoene_synthase_CS"/>
</dbReference>
<dbReference type="InterPro" id="IPR002060">
    <property type="entry name" value="Squ/phyt_synthse"/>
</dbReference>
<dbReference type="SUPFAM" id="SSF48576">
    <property type="entry name" value="Terpenoid synthases"/>
    <property type="match status" value="1"/>
</dbReference>
<dbReference type="PANTHER" id="PTHR31480">
    <property type="entry name" value="BIFUNCTIONAL LYCOPENE CYCLASE/PHYTOENE SYNTHASE"/>
    <property type="match status" value="1"/>
</dbReference>
<dbReference type="SFLD" id="SFLDG01212">
    <property type="entry name" value="Phytoene_synthase_like"/>
    <property type="match status" value="1"/>
</dbReference>
<dbReference type="PROSITE" id="PS01045">
    <property type="entry name" value="SQUALEN_PHYTOEN_SYN_2"/>
    <property type="match status" value="1"/>
</dbReference>
<reference evidence="8" key="1">
    <citation type="journal article" date="2020" name="Plants (Basel)">
        <title>The structure and functions of phytoene synthase-1 are preserved, but PSY1 transcription regulation is variable during fruit carotenogenesis in domesticated and wild tomato species (Solanum section Lycopersicon).</title>
        <authorList>
            <person name="Efremov G.I."/>
            <person name="Slugina M.A."/>
            <person name="Shchennikova A.V."/>
            <person name="Kochieva E.Z."/>
        </authorList>
    </citation>
    <scope>NUCLEOTIDE SEQUENCE</scope>
</reference>
<dbReference type="Pfam" id="PF00494">
    <property type="entry name" value="SQS_PSY"/>
    <property type="match status" value="1"/>
</dbReference>
<evidence type="ECO:0000256" key="5">
    <source>
        <dbReference type="ARBA" id="ARBA00022679"/>
    </source>
</evidence>